<dbReference type="SMART" id="SM00388">
    <property type="entry name" value="HisKA"/>
    <property type="match status" value="1"/>
</dbReference>
<dbReference type="InterPro" id="IPR011110">
    <property type="entry name" value="Reg_prop"/>
</dbReference>
<evidence type="ECO:0000256" key="6">
    <source>
        <dbReference type="ARBA" id="ARBA00023163"/>
    </source>
</evidence>
<dbReference type="InterPro" id="IPR011047">
    <property type="entry name" value="Quinoprotein_ADH-like_sf"/>
</dbReference>
<dbReference type="SUPFAM" id="SSF63829">
    <property type="entry name" value="Calcium-dependent phosphotriesterase"/>
    <property type="match status" value="2"/>
</dbReference>
<keyword evidence="5" id="KW-0238">DNA-binding</keyword>
<dbReference type="GO" id="GO:0043565">
    <property type="term" value="F:sequence-specific DNA binding"/>
    <property type="evidence" value="ECO:0007669"/>
    <property type="project" value="InterPro"/>
</dbReference>
<dbReference type="Pfam" id="PF00072">
    <property type="entry name" value="Response_reg"/>
    <property type="match status" value="1"/>
</dbReference>
<dbReference type="SUPFAM" id="SSF47384">
    <property type="entry name" value="Homodimeric domain of signal transducing histidine kinase"/>
    <property type="match status" value="1"/>
</dbReference>
<dbReference type="InterPro" id="IPR018060">
    <property type="entry name" value="HTH_AraC"/>
</dbReference>
<feature type="domain" description="HTH araC/xylS-type" evidence="9">
    <location>
        <begin position="1212"/>
        <end position="1311"/>
    </location>
</feature>
<dbReference type="SMART" id="SM00448">
    <property type="entry name" value="REC"/>
    <property type="match status" value="1"/>
</dbReference>
<keyword evidence="3 7" id="KW-0597">Phosphoprotein</keyword>
<dbReference type="RefSeq" id="WP_229341505.1">
    <property type="nucleotide sequence ID" value="NZ_JAJBZG010000005.1"/>
</dbReference>
<sequence length="1317" mass="151732">MNRIVLILILLIIPLAHGQNLPFKHYMVEDGLSHNSVISMLQDHRGFMWFGTKDGLNRFDGYNYKIFQHKPGDTNSIGSNFIRCLHEYDNIIWVGTDTGLFQYNEKTESFSLIESTKDQPILDITNDAKGNLWFSAAGNLHKRSLKKTPPSEEIYKQNYISFISASEAGDIFVSSSEELFKFIEDNNSFKNISLNYGKPVIITEINASISADTLYIGTKNNGALIYDFKKSRASLLLRDQENPLFVRSFLKKNNSEIWIASESGIFAYDFERKEYQNFKKNYNNPYSLSDNAIYSLVKDNEGGVWIGTYFGGVNYFQKQFTPFQRYFPRVGENSISGNAVREIEMDKNGDLWIGTEDAGLNKLNLETGNFENFASVENNGTIAHYNIHGLLAYENELWIGTFEHGLDIMDINTEQKIRHYGTDKDEGGLRSNFILYIYKAENGEIYVLTSSGIHKYLPESDSFEVVEGFPESYHYTYIHEDNNGTFWAGTYWDGLYYFNPRTGEKGFFKYDRNDPNSLSSNVINGIFQDSHDRLWITTENGLNLYNPEKKNFTRITREDGFPSNVTYSILEDKERDLWISTSSGLVEYNPEKEKLNIYTKSNGLLSDQFNYSSGYRDTTGRMYFGSVNGMISFDPSEFIQNTYHPPIYINDIQINNKEVKIQGQDSPLNQSLSYESKITLDHTQSTFSLEFSSLTFTAPEMTEYFYKLEGLSDNWVSIGKNHKVNFTELPAGEYTFNVKALNNHGVWSNESDELKIEILPPFLASNTAYFIYAFLLLILIYGLMRYYHNYNKNKHNRKIRQLENDKEKEIYQAKIEFFTNIAHEIRTPLTLIKSPLEKLLKNTYKSQEIPKNLGIMDKNTTRLLNLVNELLDFRKTEMKNVKLSFFKVNISELLQETYVRFSQLIQEKNLEFNIRVPEDYVYAYVDEEAIKKILSNLFSNAIKYSHSLVEVRLLEKDQEFEIIISNDGKIISPNLKNRIFEPFYRIPDENQSSVGSGIGLSLSYSLAELHNGNLSLDFDDKTMNTFILKMPIHQQEEFKNINAESVNKRDFHSIEKVGFDKNAPIILIVEDNEELIDFIASEMSVFYKVLKARNGFEALKCIDQFEVQLVISDVMMPAKNGIELCSHIKSDMRTNHIPVILLTAKDSLNAKIEGLESGADAYISKPFSMEHLQVQVSNLLENRRSILGHYSNSPLAHLQSISFSEADKTFLSKLDQVMDTNLKDPDLNVESLSVHMNMSRSTLYRKIKEISDMSPNELINTSRLKKAAFLLKSTNMKIYEVSETVGYRSQTSFGRNFQKQYNMTPSEFMNVNMESIP</sequence>
<feature type="transmembrane region" description="Helical" evidence="8">
    <location>
        <begin position="769"/>
        <end position="788"/>
    </location>
</feature>
<dbReference type="InterPro" id="IPR009057">
    <property type="entry name" value="Homeodomain-like_sf"/>
</dbReference>
<dbReference type="Gene3D" id="2.60.40.10">
    <property type="entry name" value="Immunoglobulins"/>
    <property type="match status" value="1"/>
</dbReference>
<dbReference type="SMART" id="SM00342">
    <property type="entry name" value="HTH_ARAC"/>
    <property type="match status" value="1"/>
</dbReference>
<organism evidence="12 13">
    <name type="scientific">Christiangramia sediminis</name>
    <dbReference type="NCBI Taxonomy" id="2881336"/>
    <lineage>
        <taxon>Bacteria</taxon>
        <taxon>Pseudomonadati</taxon>
        <taxon>Bacteroidota</taxon>
        <taxon>Flavobacteriia</taxon>
        <taxon>Flavobacteriales</taxon>
        <taxon>Flavobacteriaceae</taxon>
        <taxon>Christiangramia</taxon>
    </lineage>
</organism>
<keyword evidence="8" id="KW-1133">Transmembrane helix</keyword>
<reference evidence="12" key="1">
    <citation type="submission" date="2021-10" db="EMBL/GenBank/DDBJ databases">
        <title>Gramella sp. ASW11-100T, isolated from marine sediment.</title>
        <authorList>
            <person name="Xia C."/>
        </authorList>
    </citation>
    <scope>NUCLEOTIDE SEQUENCE</scope>
    <source>
        <strain evidence="12">ASW11-100</strain>
    </source>
</reference>
<dbReference type="Gene3D" id="1.10.10.60">
    <property type="entry name" value="Homeodomain-like"/>
    <property type="match status" value="1"/>
</dbReference>
<dbReference type="PROSITE" id="PS50109">
    <property type="entry name" value="HIS_KIN"/>
    <property type="match status" value="1"/>
</dbReference>
<evidence type="ECO:0000256" key="4">
    <source>
        <dbReference type="ARBA" id="ARBA00023015"/>
    </source>
</evidence>
<dbReference type="InterPro" id="IPR011006">
    <property type="entry name" value="CheY-like_superfamily"/>
</dbReference>
<dbReference type="FunFam" id="1.10.287.130:FF:000045">
    <property type="entry name" value="Two-component system sensor histidine kinase/response regulator"/>
    <property type="match status" value="1"/>
</dbReference>
<dbReference type="SUPFAM" id="SSF46689">
    <property type="entry name" value="Homeodomain-like"/>
    <property type="match status" value="1"/>
</dbReference>
<dbReference type="Gene3D" id="2.130.10.10">
    <property type="entry name" value="YVTN repeat-like/Quinoprotein amine dehydrogenase"/>
    <property type="match status" value="2"/>
</dbReference>
<protein>
    <recommendedName>
        <fullName evidence="2">histidine kinase</fullName>
        <ecNumber evidence="2">2.7.13.3</ecNumber>
    </recommendedName>
</protein>
<comment type="catalytic activity">
    <reaction evidence="1">
        <text>ATP + protein L-histidine = ADP + protein N-phospho-L-histidine.</text>
        <dbReference type="EC" id="2.7.13.3"/>
    </reaction>
</comment>
<dbReference type="Gene3D" id="3.40.50.2300">
    <property type="match status" value="1"/>
</dbReference>
<evidence type="ECO:0000256" key="5">
    <source>
        <dbReference type="ARBA" id="ARBA00023125"/>
    </source>
</evidence>
<feature type="domain" description="Histidine kinase" evidence="10">
    <location>
        <begin position="820"/>
        <end position="1034"/>
    </location>
</feature>
<keyword evidence="8" id="KW-0812">Transmembrane</keyword>
<dbReference type="InterPro" id="IPR018062">
    <property type="entry name" value="HTH_AraC-typ_CS"/>
</dbReference>
<evidence type="ECO:0000256" key="1">
    <source>
        <dbReference type="ARBA" id="ARBA00000085"/>
    </source>
</evidence>
<evidence type="ECO:0000313" key="12">
    <source>
        <dbReference type="EMBL" id="MCB7482082.1"/>
    </source>
</evidence>
<dbReference type="Gene3D" id="3.30.565.10">
    <property type="entry name" value="Histidine kinase-like ATPase, C-terminal domain"/>
    <property type="match status" value="1"/>
</dbReference>
<dbReference type="PANTHER" id="PTHR43547">
    <property type="entry name" value="TWO-COMPONENT HISTIDINE KINASE"/>
    <property type="match status" value="1"/>
</dbReference>
<dbReference type="SUPFAM" id="SSF50998">
    <property type="entry name" value="Quinoprotein alcohol dehydrogenase-like"/>
    <property type="match status" value="1"/>
</dbReference>
<dbReference type="InterPro" id="IPR005467">
    <property type="entry name" value="His_kinase_dom"/>
</dbReference>
<dbReference type="CDD" id="cd17574">
    <property type="entry name" value="REC_OmpR"/>
    <property type="match status" value="1"/>
</dbReference>
<dbReference type="InterPro" id="IPR015943">
    <property type="entry name" value="WD40/YVTN_repeat-like_dom_sf"/>
</dbReference>
<evidence type="ECO:0000259" key="9">
    <source>
        <dbReference type="PROSITE" id="PS01124"/>
    </source>
</evidence>
<dbReference type="InterPro" id="IPR003661">
    <property type="entry name" value="HisK_dim/P_dom"/>
</dbReference>
<evidence type="ECO:0000256" key="7">
    <source>
        <dbReference type="PROSITE-ProRule" id="PRU00169"/>
    </source>
</evidence>
<dbReference type="PROSITE" id="PS01124">
    <property type="entry name" value="HTH_ARAC_FAMILY_2"/>
    <property type="match status" value="1"/>
</dbReference>
<dbReference type="SMART" id="SM00387">
    <property type="entry name" value="HATPase_c"/>
    <property type="match status" value="1"/>
</dbReference>
<dbReference type="GO" id="GO:0003700">
    <property type="term" value="F:DNA-binding transcription factor activity"/>
    <property type="evidence" value="ECO:0007669"/>
    <property type="project" value="InterPro"/>
</dbReference>
<evidence type="ECO:0000256" key="8">
    <source>
        <dbReference type="SAM" id="Phobius"/>
    </source>
</evidence>
<dbReference type="Pfam" id="PF07495">
    <property type="entry name" value="Y_Y_Y"/>
    <property type="match status" value="1"/>
</dbReference>
<feature type="domain" description="Response regulatory" evidence="11">
    <location>
        <begin position="1065"/>
        <end position="1180"/>
    </location>
</feature>
<keyword evidence="13" id="KW-1185">Reference proteome</keyword>
<dbReference type="InterPro" id="IPR011123">
    <property type="entry name" value="Y_Y_Y"/>
</dbReference>
<dbReference type="Pfam" id="PF07494">
    <property type="entry name" value="Reg_prop"/>
    <property type="match status" value="5"/>
</dbReference>
<proteinExistence type="predicted"/>
<dbReference type="InterPro" id="IPR036097">
    <property type="entry name" value="HisK_dim/P_sf"/>
</dbReference>
<dbReference type="Pfam" id="PF00512">
    <property type="entry name" value="HisKA"/>
    <property type="match status" value="1"/>
</dbReference>
<dbReference type="InterPro" id="IPR036890">
    <property type="entry name" value="HATPase_C_sf"/>
</dbReference>
<dbReference type="EC" id="2.7.13.3" evidence="2"/>
<evidence type="ECO:0000256" key="2">
    <source>
        <dbReference type="ARBA" id="ARBA00012438"/>
    </source>
</evidence>
<dbReference type="PANTHER" id="PTHR43547:SF2">
    <property type="entry name" value="HYBRID SIGNAL TRANSDUCTION HISTIDINE KINASE C"/>
    <property type="match status" value="1"/>
</dbReference>
<evidence type="ECO:0000259" key="10">
    <source>
        <dbReference type="PROSITE" id="PS50109"/>
    </source>
</evidence>
<gene>
    <name evidence="12" type="ORF">LGQ90_12495</name>
</gene>
<dbReference type="GO" id="GO:0000155">
    <property type="term" value="F:phosphorelay sensor kinase activity"/>
    <property type="evidence" value="ECO:0007669"/>
    <property type="project" value="InterPro"/>
</dbReference>
<dbReference type="Pfam" id="PF12833">
    <property type="entry name" value="HTH_18"/>
    <property type="match status" value="1"/>
</dbReference>
<accession>A0A9X1LKX6</accession>
<dbReference type="Pfam" id="PF02518">
    <property type="entry name" value="HATPase_c"/>
    <property type="match status" value="1"/>
</dbReference>
<dbReference type="Proteomes" id="UP001139414">
    <property type="component" value="Unassembled WGS sequence"/>
</dbReference>
<dbReference type="FunFam" id="2.60.40.10:FF:000791">
    <property type="entry name" value="Two-component system sensor histidine kinase/response regulator"/>
    <property type="match status" value="1"/>
</dbReference>
<name>A0A9X1LKX6_9FLAO</name>
<dbReference type="PROSITE" id="PS50110">
    <property type="entry name" value="RESPONSE_REGULATORY"/>
    <property type="match status" value="1"/>
</dbReference>
<feature type="modified residue" description="4-aspartylphosphate" evidence="7">
    <location>
        <position position="1113"/>
    </location>
</feature>
<dbReference type="Gene3D" id="1.10.287.130">
    <property type="match status" value="1"/>
</dbReference>
<keyword evidence="6" id="KW-0804">Transcription</keyword>
<dbReference type="InterPro" id="IPR001789">
    <property type="entry name" value="Sig_transdc_resp-reg_receiver"/>
</dbReference>
<evidence type="ECO:0000256" key="3">
    <source>
        <dbReference type="ARBA" id="ARBA00022553"/>
    </source>
</evidence>
<keyword evidence="4" id="KW-0805">Transcription regulation</keyword>
<evidence type="ECO:0000313" key="13">
    <source>
        <dbReference type="Proteomes" id="UP001139414"/>
    </source>
</evidence>
<dbReference type="InterPro" id="IPR003594">
    <property type="entry name" value="HATPase_dom"/>
</dbReference>
<comment type="caution">
    <text evidence="12">The sequence shown here is derived from an EMBL/GenBank/DDBJ whole genome shotgun (WGS) entry which is preliminary data.</text>
</comment>
<dbReference type="EMBL" id="JAJBZG010000005">
    <property type="protein sequence ID" value="MCB7482082.1"/>
    <property type="molecule type" value="Genomic_DNA"/>
</dbReference>
<dbReference type="CDD" id="cd00082">
    <property type="entry name" value="HisKA"/>
    <property type="match status" value="1"/>
</dbReference>
<evidence type="ECO:0000259" key="11">
    <source>
        <dbReference type="PROSITE" id="PS50110"/>
    </source>
</evidence>
<dbReference type="CDD" id="cd00075">
    <property type="entry name" value="HATPase"/>
    <property type="match status" value="1"/>
</dbReference>
<dbReference type="SUPFAM" id="SSF52172">
    <property type="entry name" value="CheY-like"/>
    <property type="match status" value="1"/>
</dbReference>
<keyword evidence="8" id="KW-0472">Membrane</keyword>
<dbReference type="SUPFAM" id="SSF55874">
    <property type="entry name" value="ATPase domain of HSP90 chaperone/DNA topoisomerase II/histidine kinase"/>
    <property type="match status" value="1"/>
</dbReference>
<dbReference type="InterPro" id="IPR013783">
    <property type="entry name" value="Ig-like_fold"/>
</dbReference>
<dbReference type="PROSITE" id="PS00041">
    <property type="entry name" value="HTH_ARAC_FAMILY_1"/>
    <property type="match status" value="1"/>
</dbReference>